<feature type="compositionally biased region" description="Basic and acidic residues" evidence="1">
    <location>
        <begin position="236"/>
        <end position="256"/>
    </location>
</feature>
<evidence type="ECO:0008006" key="3">
    <source>
        <dbReference type="Google" id="ProtNLM"/>
    </source>
</evidence>
<protein>
    <recommendedName>
        <fullName evidence="3">Protein phosphatase inhibitor 2</fullName>
    </recommendedName>
</protein>
<gene>
    <name evidence="2" type="ORF">NSCI0253_LOCUS32195</name>
</gene>
<sequence>MEDTVAAVTSLCEQTCEVVTLPSQAGKAVDPDAGRKPAGMSSGHTSPKAGKLRTRRRETNSKGRVHWDEQSIAEHDKERGTRQKIDEPDTPYVRSPQTASDSEGGVASSDDDRPGWRTNMVTSARSSENSQQVFPELLSRQIARRQMPPLPQKDEQSVKVEGGSHGTGDVNPEAIADRLNDWVLSKGRFRRDSSGTASVASSDGVEAYAGDVEHSRASSCCSSRSSSSAPLAPHRVHTEDSDKKLGEKHHERRISLPEDSPQPKPVSAYFRAQRAKHYNEVAAIKAFRSRGKDGSSSSNSETSDEEKKEVCNEVETLTNTNTNKNQTFFKVDAKPTQRSRSPSEAHRGRSESSPTNRPDRSVSFSGGESGNESSEEFQRVRRNHYAGEWTQDPAVPTAVSSLETNTNTNLNASSSRSSVLREKLSGRKNPMEAGRPPVQFGAGLGGDGTGSQEFLSRRSQHYDEVAVVKKFKEELEVDAEEEEEDQAEPLEESSLAGPEQASSSNSTARLADVPAGSAEPDREVAEVRSAANPMEPRLSGVAFNVDDATGVVDESQGEAAQADSWRDKRKAHYNDMAAALRAMPPSSDEDTDSD</sequence>
<feature type="compositionally biased region" description="Basic and acidic residues" evidence="1">
    <location>
        <begin position="331"/>
        <end position="350"/>
    </location>
</feature>
<organism evidence="2">
    <name type="scientific">Noctiluca scintillans</name>
    <name type="common">Sea sparkle</name>
    <name type="synonym">Red tide dinoflagellate</name>
    <dbReference type="NCBI Taxonomy" id="2966"/>
    <lineage>
        <taxon>Eukaryota</taxon>
        <taxon>Sar</taxon>
        <taxon>Alveolata</taxon>
        <taxon>Dinophyceae</taxon>
        <taxon>Noctilucales</taxon>
        <taxon>Noctilucaceae</taxon>
        <taxon>Noctiluca</taxon>
    </lineage>
</organism>
<dbReference type="Pfam" id="PF04979">
    <property type="entry name" value="IPP-2"/>
    <property type="match status" value="1"/>
</dbReference>
<name>A0A7S1FCZ7_NOCSC</name>
<evidence type="ECO:0000313" key="2">
    <source>
        <dbReference type="EMBL" id="CAD8857843.1"/>
    </source>
</evidence>
<evidence type="ECO:0000256" key="1">
    <source>
        <dbReference type="SAM" id="MobiDB-lite"/>
    </source>
</evidence>
<accession>A0A7S1FCZ7</accession>
<dbReference type="PANTHER" id="PTHR12398:SF20">
    <property type="entry name" value="PROTEIN PHOSPHATASE 1 REGULATORY INHIBITOR SUBUNIT 2"/>
    <property type="match status" value="1"/>
</dbReference>
<feature type="compositionally biased region" description="Basic and acidic residues" evidence="1">
    <location>
        <begin position="57"/>
        <end position="87"/>
    </location>
</feature>
<dbReference type="GO" id="GO:0009966">
    <property type="term" value="P:regulation of signal transduction"/>
    <property type="evidence" value="ECO:0007669"/>
    <property type="project" value="InterPro"/>
</dbReference>
<feature type="region of interest" description="Disordered" evidence="1">
    <location>
        <begin position="210"/>
        <end position="273"/>
    </location>
</feature>
<feature type="compositionally biased region" description="Low complexity" evidence="1">
    <location>
        <begin position="361"/>
        <end position="372"/>
    </location>
</feature>
<feature type="compositionally biased region" description="Low complexity" evidence="1">
    <location>
        <begin position="399"/>
        <end position="418"/>
    </location>
</feature>
<feature type="compositionally biased region" description="Low complexity" evidence="1">
    <location>
        <begin position="217"/>
        <end position="229"/>
    </location>
</feature>
<proteinExistence type="predicted"/>
<feature type="compositionally biased region" description="Polar residues" evidence="1">
    <location>
        <begin position="119"/>
        <end position="133"/>
    </location>
</feature>
<dbReference type="EMBL" id="HBFQ01045284">
    <property type="protein sequence ID" value="CAD8857843.1"/>
    <property type="molecule type" value="Transcribed_RNA"/>
</dbReference>
<reference evidence="2" key="1">
    <citation type="submission" date="2021-01" db="EMBL/GenBank/DDBJ databases">
        <authorList>
            <person name="Corre E."/>
            <person name="Pelletier E."/>
            <person name="Niang G."/>
            <person name="Scheremetjew M."/>
            <person name="Finn R."/>
            <person name="Kale V."/>
            <person name="Holt S."/>
            <person name="Cochrane G."/>
            <person name="Meng A."/>
            <person name="Brown T."/>
            <person name="Cohen L."/>
        </authorList>
    </citation>
    <scope>NUCLEOTIDE SEQUENCE</scope>
</reference>
<dbReference type="GO" id="GO:0004864">
    <property type="term" value="F:protein phosphatase inhibitor activity"/>
    <property type="evidence" value="ECO:0007669"/>
    <property type="project" value="InterPro"/>
</dbReference>
<dbReference type="InterPro" id="IPR007062">
    <property type="entry name" value="PPI-2"/>
</dbReference>
<feature type="compositionally biased region" description="Acidic residues" evidence="1">
    <location>
        <begin position="476"/>
        <end position="491"/>
    </location>
</feature>
<feature type="region of interest" description="Disordered" evidence="1">
    <location>
        <begin position="19"/>
        <end position="175"/>
    </location>
</feature>
<dbReference type="PANTHER" id="PTHR12398">
    <property type="entry name" value="PROTEIN PHOSPHATASE INHIBITOR"/>
    <property type="match status" value="1"/>
</dbReference>
<feature type="region of interest" description="Disordered" evidence="1">
    <location>
        <begin position="476"/>
        <end position="540"/>
    </location>
</feature>
<dbReference type="AlphaFoldDB" id="A0A7S1FCZ7"/>
<feature type="region of interest" description="Disordered" evidence="1">
    <location>
        <begin position="286"/>
        <end position="459"/>
    </location>
</feature>
<feature type="compositionally biased region" description="Low complexity" evidence="1">
    <location>
        <begin position="313"/>
        <end position="330"/>
    </location>
</feature>